<evidence type="ECO:0008006" key="3">
    <source>
        <dbReference type="Google" id="ProtNLM"/>
    </source>
</evidence>
<accession>A0A5B6VBB0</accession>
<proteinExistence type="predicted"/>
<gene>
    <name evidence="1" type="ORF">EPI10_001522</name>
</gene>
<dbReference type="Proteomes" id="UP000325315">
    <property type="component" value="Unassembled WGS sequence"/>
</dbReference>
<evidence type="ECO:0000313" key="2">
    <source>
        <dbReference type="Proteomes" id="UP000325315"/>
    </source>
</evidence>
<evidence type="ECO:0000313" key="1">
    <source>
        <dbReference type="EMBL" id="KAA3466429.1"/>
    </source>
</evidence>
<dbReference type="EMBL" id="SMMG02000007">
    <property type="protein sequence ID" value="KAA3466429.1"/>
    <property type="molecule type" value="Genomic_DNA"/>
</dbReference>
<keyword evidence="2" id="KW-1185">Reference proteome</keyword>
<dbReference type="OrthoDB" id="1932348at2759"/>
<sequence length="86" mass="10280">MPRLYTLYFVHLARKNIVEFHLILMPRRYEIRSKSHMKAPTKLRSLSLIGTHPNEEVVRKMVRSLPKSWEANVTVRSKEFRNIEFG</sequence>
<protein>
    <recommendedName>
        <fullName evidence="3">UBN2 domain-containing protein</fullName>
    </recommendedName>
</protein>
<comment type="caution">
    <text evidence="1">The sequence shown here is derived from an EMBL/GenBank/DDBJ whole genome shotgun (WGS) entry which is preliminary data.</text>
</comment>
<reference evidence="2" key="1">
    <citation type="journal article" date="2019" name="Plant Biotechnol. J.">
        <title>Genome sequencing of the Australian wild diploid species Gossypium australe highlights disease resistance and delayed gland morphogenesis.</title>
        <authorList>
            <person name="Cai Y."/>
            <person name="Cai X."/>
            <person name="Wang Q."/>
            <person name="Wang P."/>
            <person name="Zhang Y."/>
            <person name="Cai C."/>
            <person name="Xu Y."/>
            <person name="Wang K."/>
            <person name="Zhou Z."/>
            <person name="Wang C."/>
            <person name="Geng S."/>
            <person name="Li B."/>
            <person name="Dong Q."/>
            <person name="Hou Y."/>
            <person name="Wang H."/>
            <person name="Ai P."/>
            <person name="Liu Z."/>
            <person name="Yi F."/>
            <person name="Sun M."/>
            <person name="An G."/>
            <person name="Cheng J."/>
            <person name="Zhang Y."/>
            <person name="Shi Q."/>
            <person name="Xie Y."/>
            <person name="Shi X."/>
            <person name="Chang Y."/>
            <person name="Huang F."/>
            <person name="Chen Y."/>
            <person name="Hong S."/>
            <person name="Mi L."/>
            <person name="Sun Q."/>
            <person name="Zhang L."/>
            <person name="Zhou B."/>
            <person name="Peng R."/>
            <person name="Zhang X."/>
            <person name="Liu F."/>
        </authorList>
    </citation>
    <scope>NUCLEOTIDE SEQUENCE [LARGE SCALE GENOMIC DNA]</scope>
    <source>
        <strain evidence="2">cv. PA1801</strain>
    </source>
</reference>
<name>A0A5B6VBB0_9ROSI</name>
<organism evidence="1 2">
    <name type="scientific">Gossypium australe</name>
    <dbReference type="NCBI Taxonomy" id="47621"/>
    <lineage>
        <taxon>Eukaryota</taxon>
        <taxon>Viridiplantae</taxon>
        <taxon>Streptophyta</taxon>
        <taxon>Embryophyta</taxon>
        <taxon>Tracheophyta</taxon>
        <taxon>Spermatophyta</taxon>
        <taxon>Magnoliopsida</taxon>
        <taxon>eudicotyledons</taxon>
        <taxon>Gunneridae</taxon>
        <taxon>Pentapetalae</taxon>
        <taxon>rosids</taxon>
        <taxon>malvids</taxon>
        <taxon>Malvales</taxon>
        <taxon>Malvaceae</taxon>
        <taxon>Malvoideae</taxon>
        <taxon>Gossypium</taxon>
    </lineage>
</organism>
<dbReference type="AlphaFoldDB" id="A0A5B6VBB0"/>